<dbReference type="HOGENOM" id="CLU_2638710_0_0_1"/>
<keyword evidence="2" id="KW-1185">Reference proteome</keyword>
<dbReference type="VEuPathDB" id="FungiDB:PAAG_02238"/>
<dbReference type="EMBL" id="KN293996">
    <property type="protein sequence ID" value="EEH40183.2"/>
    <property type="molecule type" value="Genomic_DNA"/>
</dbReference>
<reference evidence="1 2" key="1">
    <citation type="journal article" date="2011" name="PLoS Genet.">
        <title>Comparative genomic analysis of human fungal pathogens causing paracoccidioidomycosis.</title>
        <authorList>
            <person name="Desjardins C.A."/>
            <person name="Champion M.D."/>
            <person name="Holder J.W."/>
            <person name="Muszewska A."/>
            <person name="Goldberg J."/>
            <person name="Bailao A.M."/>
            <person name="Brigido M.M."/>
            <person name="Ferreira M.E."/>
            <person name="Garcia A.M."/>
            <person name="Grynberg M."/>
            <person name="Gujja S."/>
            <person name="Heiman D.I."/>
            <person name="Henn M.R."/>
            <person name="Kodira C.D."/>
            <person name="Leon-Narvaez H."/>
            <person name="Longo L.V."/>
            <person name="Ma L.J."/>
            <person name="Malavazi I."/>
            <person name="Matsuo A.L."/>
            <person name="Morais F.V."/>
            <person name="Pereira M."/>
            <person name="Rodriguez-Brito S."/>
            <person name="Sakthikumar S."/>
            <person name="Salem-Izacc S.M."/>
            <person name="Sykes S.M."/>
            <person name="Teixeira M.M."/>
            <person name="Vallejo M.C."/>
            <person name="Walter M.E."/>
            <person name="Yandava C."/>
            <person name="Young S."/>
            <person name="Zeng Q."/>
            <person name="Zucker J."/>
            <person name="Felipe M.S."/>
            <person name="Goldman G.H."/>
            <person name="Haas B.J."/>
            <person name="McEwen J.G."/>
            <person name="Nino-Vega G."/>
            <person name="Puccia R."/>
            <person name="San-Blas G."/>
            <person name="Soares C.M."/>
            <person name="Birren B.W."/>
            <person name="Cuomo C.A."/>
        </authorList>
    </citation>
    <scope>NUCLEOTIDE SEQUENCE [LARGE SCALE GENOMIC DNA]</scope>
    <source>
        <strain evidence="2">ATCC MYA-826 / Pb01</strain>
    </source>
</reference>
<dbReference type="AlphaFoldDB" id="C1GVG1"/>
<dbReference type="Proteomes" id="UP000002059">
    <property type="component" value="Partially assembled WGS sequence"/>
</dbReference>
<dbReference type="GeneID" id="9098823"/>
<protein>
    <submittedName>
        <fullName evidence="1">Uncharacterized protein</fullName>
    </submittedName>
</protein>
<name>C1GVG1_PARBA</name>
<evidence type="ECO:0000313" key="2">
    <source>
        <dbReference type="Proteomes" id="UP000002059"/>
    </source>
</evidence>
<evidence type="ECO:0000313" key="1">
    <source>
        <dbReference type="EMBL" id="EEH40183.2"/>
    </source>
</evidence>
<sequence>MEATTASLLALVGQCIDPGLEGIVDVWELEERSDYKILICDCYATTDAPHDYTLSQVHQQSHTLLLATWSHEELVWM</sequence>
<proteinExistence type="predicted"/>
<gene>
    <name evidence="1" type="ORF">PAAG_02238</name>
</gene>
<organism evidence="1 2">
    <name type="scientific">Paracoccidioides lutzii (strain ATCC MYA-826 / Pb01)</name>
    <name type="common">Paracoccidioides brasiliensis</name>
    <dbReference type="NCBI Taxonomy" id="502779"/>
    <lineage>
        <taxon>Eukaryota</taxon>
        <taxon>Fungi</taxon>
        <taxon>Dikarya</taxon>
        <taxon>Ascomycota</taxon>
        <taxon>Pezizomycotina</taxon>
        <taxon>Eurotiomycetes</taxon>
        <taxon>Eurotiomycetidae</taxon>
        <taxon>Onygenales</taxon>
        <taxon>Ajellomycetaceae</taxon>
        <taxon>Paracoccidioides</taxon>
    </lineage>
</organism>
<dbReference type="RefSeq" id="XP_015701626.1">
    <property type="nucleotide sequence ID" value="XM_015844578.1"/>
</dbReference>
<dbReference type="KEGG" id="pbl:PAAG_02238"/>
<dbReference type="OrthoDB" id="4188656at2759"/>
<accession>C1GVG1</accession>